<organism evidence="2 3">
    <name type="scientific">Paraburkholderia terrae</name>
    <dbReference type="NCBI Taxonomy" id="311230"/>
    <lineage>
        <taxon>Bacteria</taxon>
        <taxon>Pseudomonadati</taxon>
        <taxon>Pseudomonadota</taxon>
        <taxon>Betaproteobacteria</taxon>
        <taxon>Burkholderiales</taxon>
        <taxon>Burkholderiaceae</taxon>
        <taxon>Paraburkholderia</taxon>
    </lineage>
</organism>
<dbReference type="Proteomes" id="UP001319874">
    <property type="component" value="Chromosome 2"/>
</dbReference>
<sequence length="107" mass="12082">MSKGTRLILVMSLVTGALTAALPPLGYALTCTVEREVWRWLNDDAEIQQVLRHEAKSEQMEPECLILDRAENWALRGSAVFVLLFIGAHGCWLIARLYNKAMNRVAR</sequence>
<keyword evidence="1" id="KW-0472">Membrane</keyword>
<keyword evidence="1" id="KW-0812">Transmembrane</keyword>
<dbReference type="EMBL" id="AP024956">
    <property type="protein sequence ID" value="BCZ81857.1"/>
    <property type="molecule type" value="Genomic_DNA"/>
</dbReference>
<name>A0ABM7U432_9BURK</name>
<keyword evidence="3" id="KW-1185">Reference proteome</keyword>
<gene>
    <name evidence="2" type="ORF">PTKU64_55320</name>
</gene>
<feature type="transmembrane region" description="Helical" evidence="1">
    <location>
        <begin position="79"/>
        <end position="98"/>
    </location>
</feature>
<reference evidence="2 3" key="1">
    <citation type="journal article" date="2022" name="Front. Microbiol.">
        <title>Identification and characterization of a novel class of self-sufficient cytochrome P450 hydroxylase involved in cyclohexanecarboxylate degradation in Paraburkholderia terrae strain KU-64.</title>
        <authorList>
            <person name="Yamamoto T."/>
            <person name="Hasegawa Y."/>
            <person name="Iwaki H."/>
        </authorList>
    </citation>
    <scope>NUCLEOTIDE SEQUENCE [LARGE SCALE GENOMIC DNA]</scope>
    <source>
        <strain evidence="2 3">KU-64</strain>
    </source>
</reference>
<evidence type="ECO:0000313" key="3">
    <source>
        <dbReference type="Proteomes" id="UP001319874"/>
    </source>
</evidence>
<evidence type="ECO:0000256" key="1">
    <source>
        <dbReference type="SAM" id="Phobius"/>
    </source>
</evidence>
<accession>A0ABM7U432</accession>
<protein>
    <submittedName>
        <fullName evidence="2">Uncharacterized protein</fullName>
    </submittedName>
</protein>
<evidence type="ECO:0000313" key="2">
    <source>
        <dbReference type="EMBL" id="BCZ81857.1"/>
    </source>
</evidence>
<keyword evidence="1" id="KW-1133">Transmembrane helix</keyword>
<proteinExistence type="predicted"/>
<dbReference type="RefSeq" id="WP_229514141.1">
    <property type="nucleotide sequence ID" value="NZ_AP024956.1"/>
</dbReference>